<dbReference type="GO" id="GO:0043190">
    <property type="term" value="C:ATP-binding cassette (ABC) transporter complex"/>
    <property type="evidence" value="ECO:0007669"/>
    <property type="project" value="InterPro"/>
</dbReference>
<evidence type="ECO:0000256" key="5">
    <source>
        <dbReference type="ARBA" id="ARBA00022692"/>
    </source>
</evidence>
<keyword evidence="5 9" id="KW-0812">Transmembrane</keyword>
<comment type="similarity">
    <text evidence="2 9">Belongs to the ABC-2 integral membrane protein family.</text>
</comment>
<evidence type="ECO:0000313" key="11">
    <source>
        <dbReference type="EMBL" id="MQY10298.1"/>
    </source>
</evidence>
<evidence type="ECO:0000256" key="2">
    <source>
        <dbReference type="ARBA" id="ARBA00007783"/>
    </source>
</evidence>
<evidence type="ECO:0000256" key="1">
    <source>
        <dbReference type="ARBA" id="ARBA00004651"/>
    </source>
</evidence>
<dbReference type="EMBL" id="WEGJ01000001">
    <property type="protein sequence ID" value="MQY10298.1"/>
    <property type="molecule type" value="Genomic_DNA"/>
</dbReference>
<accession>A0A7K0CA48</accession>
<feature type="transmembrane region" description="Helical" evidence="9">
    <location>
        <begin position="204"/>
        <end position="233"/>
    </location>
</feature>
<feature type="transmembrane region" description="Helical" evidence="9">
    <location>
        <begin position="164"/>
        <end position="184"/>
    </location>
</feature>
<keyword evidence="12" id="KW-1185">Reference proteome</keyword>
<keyword evidence="8" id="KW-0046">Antibiotic resistance</keyword>
<evidence type="ECO:0000259" key="10">
    <source>
        <dbReference type="PROSITE" id="PS51012"/>
    </source>
</evidence>
<dbReference type="GO" id="GO:0140359">
    <property type="term" value="F:ABC-type transporter activity"/>
    <property type="evidence" value="ECO:0007669"/>
    <property type="project" value="InterPro"/>
</dbReference>
<protein>
    <recommendedName>
        <fullName evidence="9">Transport permease protein</fullName>
    </recommendedName>
</protein>
<evidence type="ECO:0000256" key="8">
    <source>
        <dbReference type="ARBA" id="ARBA00023251"/>
    </source>
</evidence>
<proteinExistence type="inferred from homology"/>
<evidence type="ECO:0000256" key="4">
    <source>
        <dbReference type="ARBA" id="ARBA00022475"/>
    </source>
</evidence>
<dbReference type="OrthoDB" id="9778589at2"/>
<feature type="transmembrane region" description="Helical" evidence="9">
    <location>
        <begin position="21"/>
        <end position="40"/>
    </location>
</feature>
<name>A0A7K0CA48_9ACTN</name>
<evidence type="ECO:0000256" key="9">
    <source>
        <dbReference type="RuleBase" id="RU361157"/>
    </source>
</evidence>
<dbReference type="AlphaFoldDB" id="A0A7K0CA48"/>
<organism evidence="11 12">
    <name type="scientific">Streptomyces smaragdinus</name>
    <dbReference type="NCBI Taxonomy" id="2585196"/>
    <lineage>
        <taxon>Bacteria</taxon>
        <taxon>Bacillati</taxon>
        <taxon>Actinomycetota</taxon>
        <taxon>Actinomycetes</taxon>
        <taxon>Kitasatosporales</taxon>
        <taxon>Streptomycetaceae</taxon>
        <taxon>Streptomyces</taxon>
    </lineage>
</organism>
<comment type="caution">
    <text evidence="11">The sequence shown here is derived from an EMBL/GenBank/DDBJ whole genome shotgun (WGS) entry which is preliminary data.</text>
</comment>
<comment type="subcellular location">
    <subcellularLocation>
        <location evidence="1 9">Cell membrane</location>
        <topology evidence="1 9">Multi-pass membrane protein</topology>
    </subcellularLocation>
</comment>
<keyword evidence="4 9" id="KW-1003">Cell membrane</keyword>
<dbReference type="InterPro" id="IPR013525">
    <property type="entry name" value="ABC2_TM"/>
</dbReference>
<evidence type="ECO:0000256" key="7">
    <source>
        <dbReference type="ARBA" id="ARBA00023136"/>
    </source>
</evidence>
<feature type="domain" description="ABC transmembrane type-2" evidence="10">
    <location>
        <begin position="126"/>
        <end position="352"/>
    </location>
</feature>
<dbReference type="GO" id="GO:0046677">
    <property type="term" value="P:response to antibiotic"/>
    <property type="evidence" value="ECO:0007669"/>
    <property type="project" value="UniProtKB-KW"/>
</dbReference>
<dbReference type="InterPro" id="IPR000412">
    <property type="entry name" value="ABC_2_transport"/>
</dbReference>
<evidence type="ECO:0000256" key="3">
    <source>
        <dbReference type="ARBA" id="ARBA00022448"/>
    </source>
</evidence>
<dbReference type="PRINTS" id="PR00164">
    <property type="entry name" value="ABC2TRNSPORT"/>
</dbReference>
<dbReference type="InterPro" id="IPR047817">
    <property type="entry name" value="ABC2_TM_bact-type"/>
</dbReference>
<dbReference type="PROSITE" id="PS51012">
    <property type="entry name" value="ABC_TM2"/>
    <property type="match status" value="1"/>
</dbReference>
<feature type="transmembrane region" description="Helical" evidence="9">
    <location>
        <begin position="272"/>
        <end position="291"/>
    </location>
</feature>
<evidence type="ECO:0000256" key="6">
    <source>
        <dbReference type="ARBA" id="ARBA00022989"/>
    </source>
</evidence>
<evidence type="ECO:0000313" key="12">
    <source>
        <dbReference type="Proteomes" id="UP000466345"/>
    </source>
</evidence>
<keyword evidence="7 9" id="KW-0472">Membrane</keyword>
<dbReference type="PANTHER" id="PTHR30294">
    <property type="entry name" value="MEMBRANE COMPONENT OF ABC TRANSPORTER YHHJ-RELATED"/>
    <property type="match status" value="1"/>
</dbReference>
<dbReference type="InterPro" id="IPR051449">
    <property type="entry name" value="ABC-2_transporter_component"/>
</dbReference>
<feature type="transmembrane region" description="Helical" evidence="9">
    <location>
        <begin position="239"/>
        <end position="260"/>
    </location>
</feature>
<dbReference type="RefSeq" id="WP_153449620.1">
    <property type="nucleotide sequence ID" value="NZ_WEGJ01000001.1"/>
</dbReference>
<gene>
    <name evidence="11" type="ORF">SRB5_04050</name>
</gene>
<keyword evidence="3 9" id="KW-0813">Transport</keyword>
<keyword evidence="6 9" id="KW-1133">Transmembrane helix</keyword>
<sequence length="354" mass="37752">MSTFLSLSKAMALGLLRDKAAVFFTLLFPLMFLLLFGALFKDAGPAQGTVVQIGRVQVLDELPADARKALSDVLKIEKSKDREQALEDVRKGDVDAAVWQNGDTVEVRYSATDAVASGTITQVLGSVVDKANVAATGQPPAFRLALDRVEDKSLQAIQFFTPGLLGWAVAMGGVVGSAIGLVNWRKKRILRRLWLSPVSPVPVVSARIGVSLLLAFAQTAIFILVATLPYYGLKLTGDWWLVLPLVACGTLAFLSIGLLIGALAKSEEAANGIAQIIILPMAFLSGAFFPLEGAPGWVEKVSSVMPLRHLVTAMEDVLSRGGGWGEALPAMGWMLAFAAVFTALAGKLFRWDAA</sequence>
<dbReference type="Pfam" id="PF12698">
    <property type="entry name" value="ABC2_membrane_3"/>
    <property type="match status" value="1"/>
</dbReference>
<dbReference type="PANTHER" id="PTHR30294:SF29">
    <property type="entry name" value="MULTIDRUG ABC TRANSPORTER PERMEASE YBHS-RELATED"/>
    <property type="match status" value="1"/>
</dbReference>
<dbReference type="Proteomes" id="UP000466345">
    <property type="component" value="Unassembled WGS sequence"/>
</dbReference>
<feature type="transmembrane region" description="Helical" evidence="9">
    <location>
        <begin position="330"/>
        <end position="349"/>
    </location>
</feature>
<reference evidence="11 12" key="1">
    <citation type="submission" date="2019-10" db="EMBL/GenBank/DDBJ databases">
        <title>Streptomyces smaragdinus sp. nov. and Streptomyces fabii sp. nov., isolated from the gut of fungus growing-termite Macrotermes natalensis.</title>
        <authorList>
            <person name="Schwitalla J."/>
            <person name="Benndorf R."/>
            <person name="Martin K."/>
            <person name="De Beer W."/>
            <person name="Kaster A.-K."/>
            <person name="Vollmers J."/>
            <person name="Poulsen M."/>
            <person name="Beemelmanns C."/>
        </authorList>
    </citation>
    <scope>NUCLEOTIDE SEQUENCE [LARGE SCALE GENOMIC DNA]</scope>
    <source>
        <strain evidence="11 12">RB5</strain>
    </source>
</reference>